<gene>
    <name evidence="2" type="ORF">MNAN1_000504</name>
</gene>
<protein>
    <submittedName>
        <fullName evidence="2">Uncharacterized protein</fullName>
    </submittedName>
</protein>
<organism evidence="2 3">
    <name type="scientific">Malassezia nana</name>
    <dbReference type="NCBI Taxonomy" id="180528"/>
    <lineage>
        <taxon>Eukaryota</taxon>
        <taxon>Fungi</taxon>
        <taxon>Dikarya</taxon>
        <taxon>Basidiomycota</taxon>
        <taxon>Ustilaginomycotina</taxon>
        <taxon>Malasseziomycetes</taxon>
        <taxon>Malasseziales</taxon>
        <taxon>Malasseziaceae</taxon>
        <taxon>Malassezia</taxon>
    </lineage>
</organism>
<evidence type="ECO:0000313" key="3">
    <source>
        <dbReference type="Proteomes" id="UP001213623"/>
    </source>
</evidence>
<feature type="transmembrane region" description="Helical" evidence="1">
    <location>
        <begin position="43"/>
        <end position="62"/>
    </location>
</feature>
<keyword evidence="1" id="KW-0812">Transmembrane</keyword>
<keyword evidence="1" id="KW-0472">Membrane</keyword>
<dbReference type="AlphaFoldDB" id="A0AAF0EIZ5"/>
<sequence>MSREIRQIRAYSAQNHSTFSYASRVLSDPVIETIALASRITRILLGSVLVVGGVTLASWEGMHQYVERISMPKAASHVAQSLDDGFDLDAEERLEALVRVGHTDPRLGTFGRHMVRAAWMAENWGGGIAPQVLLGAGSSHPVPSDALPFDHHGLMMAESFLATALSIAEKRNMSVPDFAQPMTPVDPTAVSLELWLAHIREKIGSPMALTRAAGACEKLFDASTDPVLRRVLATRLASQCSRLGQHDESRLWMDRVMQESAHGPFRATVDKLLARESLSLTPFETRQSIEALQALSGLCVQQATSLTESQRETHLREALRTQLAALRLAQESSGQPDTSGTAEGLQALWIRQKQAVLAMHVAETLYALHPAKPGSEGWWTKLSHWLKRDPLLHVHPADYVGPLGTLPLFRGPHALSQEWLWSACHYAQQVVEELGTPESGLLPVWKNMHEATGARLMDKAQRTQQEAELLLRALRT</sequence>
<proteinExistence type="predicted"/>
<accession>A0AAF0EIZ5</accession>
<name>A0AAF0EIZ5_9BASI</name>
<dbReference type="EMBL" id="CP119892">
    <property type="protein sequence ID" value="WFD25544.1"/>
    <property type="molecule type" value="Genomic_DNA"/>
</dbReference>
<reference evidence="2" key="1">
    <citation type="submission" date="2023-03" db="EMBL/GenBank/DDBJ databases">
        <title>Mating type loci evolution in Malassezia.</title>
        <authorList>
            <person name="Coelho M.A."/>
        </authorList>
    </citation>
    <scope>NUCLEOTIDE SEQUENCE</scope>
    <source>
        <strain evidence="2">CBS 9557</strain>
    </source>
</reference>
<dbReference type="Proteomes" id="UP001213623">
    <property type="component" value="Chromosome 1"/>
</dbReference>
<evidence type="ECO:0000256" key="1">
    <source>
        <dbReference type="SAM" id="Phobius"/>
    </source>
</evidence>
<evidence type="ECO:0000313" key="2">
    <source>
        <dbReference type="EMBL" id="WFD25544.1"/>
    </source>
</evidence>
<keyword evidence="1" id="KW-1133">Transmembrane helix</keyword>
<keyword evidence="3" id="KW-1185">Reference proteome</keyword>